<feature type="non-terminal residue" evidence="1">
    <location>
        <position position="1"/>
    </location>
</feature>
<dbReference type="AlphaFoldDB" id="A0A4Y7SUL0"/>
<organism evidence="1 2">
    <name type="scientific">Coprinellus micaceus</name>
    <name type="common">Glistening ink-cap mushroom</name>
    <name type="synonym">Coprinus micaceus</name>
    <dbReference type="NCBI Taxonomy" id="71717"/>
    <lineage>
        <taxon>Eukaryota</taxon>
        <taxon>Fungi</taxon>
        <taxon>Dikarya</taxon>
        <taxon>Basidiomycota</taxon>
        <taxon>Agaricomycotina</taxon>
        <taxon>Agaricomycetes</taxon>
        <taxon>Agaricomycetidae</taxon>
        <taxon>Agaricales</taxon>
        <taxon>Agaricineae</taxon>
        <taxon>Psathyrellaceae</taxon>
        <taxon>Coprinellus</taxon>
    </lineage>
</organism>
<sequence>KTIPDNPGIRCFVWEQFERLNRVVQRMTYAGGTFSGTKSILCTDEFVVVGHLCSYDGRKPLPDRVGVIERW</sequence>
<comment type="caution">
    <text evidence="1">The sequence shown here is derived from an EMBL/GenBank/DDBJ whole genome shotgun (WGS) entry which is preliminary data.</text>
</comment>
<name>A0A4Y7SUL0_COPMI</name>
<dbReference type="OrthoDB" id="3186349at2759"/>
<feature type="non-terminal residue" evidence="1">
    <location>
        <position position="71"/>
    </location>
</feature>
<evidence type="ECO:0000313" key="2">
    <source>
        <dbReference type="Proteomes" id="UP000298030"/>
    </source>
</evidence>
<proteinExistence type="predicted"/>
<keyword evidence="2" id="KW-1185">Reference proteome</keyword>
<accession>A0A4Y7SUL0</accession>
<gene>
    <name evidence="1" type="ORF">FA13DRAFT_1587939</name>
</gene>
<dbReference type="STRING" id="71717.A0A4Y7SUL0"/>
<dbReference type="Proteomes" id="UP000298030">
    <property type="component" value="Unassembled WGS sequence"/>
</dbReference>
<reference evidence="1 2" key="1">
    <citation type="journal article" date="2019" name="Nat. Ecol. Evol.">
        <title>Megaphylogeny resolves global patterns of mushroom evolution.</title>
        <authorList>
            <person name="Varga T."/>
            <person name="Krizsan K."/>
            <person name="Foldi C."/>
            <person name="Dima B."/>
            <person name="Sanchez-Garcia M."/>
            <person name="Sanchez-Ramirez S."/>
            <person name="Szollosi G.J."/>
            <person name="Szarkandi J.G."/>
            <person name="Papp V."/>
            <person name="Albert L."/>
            <person name="Andreopoulos W."/>
            <person name="Angelini C."/>
            <person name="Antonin V."/>
            <person name="Barry K.W."/>
            <person name="Bougher N.L."/>
            <person name="Buchanan P."/>
            <person name="Buyck B."/>
            <person name="Bense V."/>
            <person name="Catcheside P."/>
            <person name="Chovatia M."/>
            <person name="Cooper J."/>
            <person name="Damon W."/>
            <person name="Desjardin D."/>
            <person name="Finy P."/>
            <person name="Geml J."/>
            <person name="Haridas S."/>
            <person name="Hughes K."/>
            <person name="Justo A."/>
            <person name="Karasinski D."/>
            <person name="Kautmanova I."/>
            <person name="Kiss B."/>
            <person name="Kocsube S."/>
            <person name="Kotiranta H."/>
            <person name="LaButti K.M."/>
            <person name="Lechner B.E."/>
            <person name="Liimatainen K."/>
            <person name="Lipzen A."/>
            <person name="Lukacs Z."/>
            <person name="Mihaltcheva S."/>
            <person name="Morgado L.N."/>
            <person name="Niskanen T."/>
            <person name="Noordeloos M.E."/>
            <person name="Ohm R.A."/>
            <person name="Ortiz-Santana B."/>
            <person name="Ovrebo C."/>
            <person name="Racz N."/>
            <person name="Riley R."/>
            <person name="Savchenko A."/>
            <person name="Shiryaev A."/>
            <person name="Soop K."/>
            <person name="Spirin V."/>
            <person name="Szebenyi C."/>
            <person name="Tomsovsky M."/>
            <person name="Tulloss R.E."/>
            <person name="Uehling J."/>
            <person name="Grigoriev I.V."/>
            <person name="Vagvolgyi C."/>
            <person name="Papp T."/>
            <person name="Martin F.M."/>
            <person name="Miettinen O."/>
            <person name="Hibbett D.S."/>
            <person name="Nagy L.G."/>
        </authorList>
    </citation>
    <scope>NUCLEOTIDE SEQUENCE [LARGE SCALE GENOMIC DNA]</scope>
    <source>
        <strain evidence="1 2">FP101781</strain>
    </source>
</reference>
<protein>
    <submittedName>
        <fullName evidence="1">Uncharacterized protein</fullName>
    </submittedName>
</protein>
<evidence type="ECO:0000313" key="1">
    <source>
        <dbReference type="EMBL" id="TEB25338.1"/>
    </source>
</evidence>
<dbReference type="EMBL" id="QPFP01000057">
    <property type="protein sequence ID" value="TEB25338.1"/>
    <property type="molecule type" value="Genomic_DNA"/>
</dbReference>